<protein>
    <recommendedName>
        <fullName evidence="1">Stage 0 sporulation protein A homolog</fullName>
    </recommendedName>
</protein>
<dbReference type="SMART" id="SM00448">
    <property type="entry name" value="REC"/>
    <property type="match status" value="1"/>
</dbReference>
<keyword evidence="3" id="KW-0238">DNA-binding</keyword>
<evidence type="ECO:0000256" key="1">
    <source>
        <dbReference type="ARBA" id="ARBA00018672"/>
    </source>
</evidence>
<dbReference type="GO" id="GO:0003677">
    <property type="term" value="F:DNA binding"/>
    <property type="evidence" value="ECO:0007669"/>
    <property type="project" value="UniProtKB-KW"/>
</dbReference>
<keyword evidence="2" id="KW-0805">Transcription regulation</keyword>
<dbReference type="AlphaFoldDB" id="A0A921MK84"/>
<evidence type="ECO:0000256" key="4">
    <source>
        <dbReference type="ARBA" id="ARBA00023163"/>
    </source>
</evidence>
<evidence type="ECO:0000259" key="7">
    <source>
        <dbReference type="PROSITE" id="PS50110"/>
    </source>
</evidence>
<dbReference type="EMBL" id="DYUC01000016">
    <property type="protein sequence ID" value="HJG85797.1"/>
    <property type="molecule type" value="Genomic_DNA"/>
</dbReference>
<evidence type="ECO:0000313" key="8">
    <source>
        <dbReference type="EMBL" id="HJG85797.1"/>
    </source>
</evidence>
<name>A0A921MK84_9FIRM</name>
<evidence type="ECO:0000256" key="5">
    <source>
        <dbReference type="ARBA" id="ARBA00024867"/>
    </source>
</evidence>
<evidence type="ECO:0000256" key="6">
    <source>
        <dbReference type="PROSITE-ProRule" id="PRU00169"/>
    </source>
</evidence>
<dbReference type="InterPro" id="IPR001789">
    <property type="entry name" value="Sig_transdc_resp-reg_receiver"/>
</dbReference>
<evidence type="ECO:0000256" key="2">
    <source>
        <dbReference type="ARBA" id="ARBA00023015"/>
    </source>
</evidence>
<reference evidence="8" key="2">
    <citation type="submission" date="2021-09" db="EMBL/GenBank/DDBJ databases">
        <authorList>
            <person name="Gilroy R."/>
        </authorList>
    </citation>
    <scope>NUCLEOTIDE SEQUENCE</scope>
    <source>
        <strain evidence="8">CHK179-5677</strain>
    </source>
</reference>
<evidence type="ECO:0000256" key="3">
    <source>
        <dbReference type="ARBA" id="ARBA00023125"/>
    </source>
</evidence>
<dbReference type="GO" id="GO:0000160">
    <property type="term" value="P:phosphorelay signal transduction system"/>
    <property type="evidence" value="ECO:0007669"/>
    <property type="project" value="InterPro"/>
</dbReference>
<dbReference type="RefSeq" id="WP_294532752.1">
    <property type="nucleotide sequence ID" value="NZ_DYUC01000016.1"/>
</dbReference>
<feature type="modified residue" description="4-aspartylphosphate" evidence="6">
    <location>
        <position position="56"/>
    </location>
</feature>
<dbReference type="InterPro" id="IPR039420">
    <property type="entry name" value="WalR-like"/>
</dbReference>
<gene>
    <name evidence="8" type="ORF">K8V01_02020</name>
</gene>
<dbReference type="Gene3D" id="3.40.50.2300">
    <property type="match status" value="1"/>
</dbReference>
<dbReference type="PANTHER" id="PTHR43214">
    <property type="entry name" value="TWO-COMPONENT RESPONSE REGULATOR"/>
    <property type="match status" value="1"/>
</dbReference>
<dbReference type="InterPro" id="IPR011006">
    <property type="entry name" value="CheY-like_superfamily"/>
</dbReference>
<dbReference type="CDD" id="cd17535">
    <property type="entry name" value="REC_NarL-like"/>
    <property type="match status" value="1"/>
</dbReference>
<dbReference type="InterPro" id="IPR058245">
    <property type="entry name" value="NreC/VraR/RcsB-like_REC"/>
</dbReference>
<proteinExistence type="predicted"/>
<dbReference type="SUPFAM" id="SSF52172">
    <property type="entry name" value="CheY-like"/>
    <property type="match status" value="1"/>
</dbReference>
<dbReference type="PANTHER" id="PTHR43214:SF43">
    <property type="entry name" value="TWO-COMPONENT RESPONSE REGULATOR"/>
    <property type="match status" value="1"/>
</dbReference>
<dbReference type="Proteomes" id="UP000760668">
    <property type="component" value="Unassembled WGS sequence"/>
</dbReference>
<keyword evidence="4" id="KW-0804">Transcription</keyword>
<organism evidence="8 9">
    <name type="scientific">Pseudoflavonifractor capillosus</name>
    <dbReference type="NCBI Taxonomy" id="106588"/>
    <lineage>
        <taxon>Bacteria</taxon>
        <taxon>Bacillati</taxon>
        <taxon>Bacillota</taxon>
        <taxon>Clostridia</taxon>
        <taxon>Eubacteriales</taxon>
        <taxon>Oscillospiraceae</taxon>
        <taxon>Pseudoflavonifractor</taxon>
    </lineage>
</organism>
<comment type="function">
    <text evidence="5">May play the central regulatory role in sporulation. It may be an element of the effector pathway responsible for the activation of sporulation genes in response to nutritional stress. Spo0A may act in concert with spo0H (a sigma factor) to control the expression of some genes that are critical to the sporulation process.</text>
</comment>
<feature type="domain" description="Response regulatory" evidence="7">
    <location>
        <begin position="5"/>
        <end position="123"/>
    </location>
</feature>
<evidence type="ECO:0000313" key="9">
    <source>
        <dbReference type="Proteomes" id="UP000760668"/>
    </source>
</evidence>
<dbReference type="PROSITE" id="PS50110">
    <property type="entry name" value="RESPONSE_REGULATORY"/>
    <property type="match status" value="1"/>
</dbReference>
<accession>A0A921MK84</accession>
<sequence>MKLIRVLAVDDDPDFQYLLEQTVGSQPDMELVAVCSDGSQAFQAVQRHCPDIVLMDLDLRNVGRDGAETARAIRLETASKVIILTADDDPSTVIDASVRAFASGYVFKSQFTLLLPTIRETAAGPTPQSHLICAALLSTLTSAERAVFYHLLGKDVAFHSSTKTIANQQTSVLRKLGLPNKQTLRHIFSAYMG</sequence>
<reference evidence="8" key="1">
    <citation type="journal article" date="2021" name="PeerJ">
        <title>Extensive microbial diversity within the chicken gut microbiome revealed by metagenomics and culture.</title>
        <authorList>
            <person name="Gilroy R."/>
            <person name="Ravi A."/>
            <person name="Getino M."/>
            <person name="Pursley I."/>
            <person name="Horton D.L."/>
            <person name="Alikhan N.F."/>
            <person name="Baker D."/>
            <person name="Gharbi K."/>
            <person name="Hall N."/>
            <person name="Watson M."/>
            <person name="Adriaenssens E.M."/>
            <person name="Foster-Nyarko E."/>
            <person name="Jarju S."/>
            <person name="Secka A."/>
            <person name="Antonio M."/>
            <person name="Oren A."/>
            <person name="Chaudhuri R.R."/>
            <person name="La Ragione R."/>
            <person name="Hildebrand F."/>
            <person name="Pallen M.J."/>
        </authorList>
    </citation>
    <scope>NUCLEOTIDE SEQUENCE</scope>
    <source>
        <strain evidence="8">CHK179-5677</strain>
    </source>
</reference>
<dbReference type="Pfam" id="PF00072">
    <property type="entry name" value="Response_reg"/>
    <property type="match status" value="1"/>
</dbReference>
<comment type="caution">
    <text evidence="8">The sequence shown here is derived from an EMBL/GenBank/DDBJ whole genome shotgun (WGS) entry which is preliminary data.</text>
</comment>
<keyword evidence="6" id="KW-0597">Phosphoprotein</keyword>